<keyword evidence="2" id="KW-1185">Reference proteome</keyword>
<evidence type="ECO:0000313" key="2">
    <source>
        <dbReference type="Proteomes" id="UP000828048"/>
    </source>
</evidence>
<proteinExistence type="predicted"/>
<organism evidence="1 2">
    <name type="scientific">Vaccinium darrowii</name>
    <dbReference type="NCBI Taxonomy" id="229202"/>
    <lineage>
        <taxon>Eukaryota</taxon>
        <taxon>Viridiplantae</taxon>
        <taxon>Streptophyta</taxon>
        <taxon>Embryophyta</taxon>
        <taxon>Tracheophyta</taxon>
        <taxon>Spermatophyta</taxon>
        <taxon>Magnoliopsida</taxon>
        <taxon>eudicotyledons</taxon>
        <taxon>Gunneridae</taxon>
        <taxon>Pentapetalae</taxon>
        <taxon>asterids</taxon>
        <taxon>Ericales</taxon>
        <taxon>Ericaceae</taxon>
        <taxon>Vaccinioideae</taxon>
        <taxon>Vaccinieae</taxon>
        <taxon>Vaccinium</taxon>
    </lineage>
</organism>
<dbReference type="EMBL" id="CM037160">
    <property type="protein sequence ID" value="KAH7841504.1"/>
    <property type="molecule type" value="Genomic_DNA"/>
</dbReference>
<evidence type="ECO:0000313" key="1">
    <source>
        <dbReference type="EMBL" id="KAH7841504.1"/>
    </source>
</evidence>
<accession>A0ACB7XL21</accession>
<reference evidence="1 2" key="1">
    <citation type="journal article" date="2021" name="Hortic Res">
        <title>High-quality reference genome and annotation aids understanding of berry development for evergreen blueberry (Vaccinium darrowii).</title>
        <authorList>
            <person name="Yu J."/>
            <person name="Hulse-Kemp A.M."/>
            <person name="Babiker E."/>
            <person name="Staton M."/>
        </authorList>
    </citation>
    <scope>NUCLEOTIDE SEQUENCE [LARGE SCALE GENOMIC DNA]</scope>
    <source>
        <strain evidence="2">cv. NJ 8807/NJ 8810</strain>
        <tissue evidence="1">Young leaf</tissue>
    </source>
</reference>
<protein>
    <submittedName>
        <fullName evidence="1">Uncharacterized protein</fullName>
    </submittedName>
</protein>
<name>A0ACB7XL21_9ERIC</name>
<comment type="caution">
    <text evidence="1">The sequence shown here is derived from an EMBL/GenBank/DDBJ whole genome shotgun (WGS) entry which is preliminary data.</text>
</comment>
<dbReference type="Proteomes" id="UP000828048">
    <property type="component" value="Chromosome 10"/>
</dbReference>
<gene>
    <name evidence="1" type="ORF">Vadar_030773</name>
</gene>
<sequence>MIARQSFQASFAKSIPPVALFVAILQTFLHRRVASSVVSFVLPWMPTPRNTSFIVVNRMITSLMFILLPDALERETGKVPENWFCPTLRSFRLGSVRPISWGKLPPKDSDLSLFWKMKIVKGHAMRDLPFPASLENVHTHALIQKEYSKIP</sequence>